<dbReference type="PANTHER" id="PTHR46579">
    <property type="entry name" value="F5/8 TYPE C DOMAIN-CONTAINING PROTEIN-RELATED"/>
    <property type="match status" value="1"/>
</dbReference>
<reference evidence="2" key="1">
    <citation type="submission" date="2021-07" db="EMBL/GenBank/DDBJ databases">
        <authorList>
            <person name="Catto M.A."/>
            <person name="Jacobson A."/>
            <person name="Kennedy G."/>
            <person name="Labadie P."/>
            <person name="Hunt B.G."/>
            <person name="Srinivasan R."/>
        </authorList>
    </citation>
    <scope>NUCLEOTIDE SEQUENCE</scope>
    <source>
        <strain evidence="2">PL_HMW_Pooled</strain>
        <tissue evidence="2">Head</tissue>
    </source>
</reference>
<keyword evidence="3" id="KW-1185">Reference proteome</keyword>
<gene>
    <name evidence="2" type="ORF">KUF71_016320</name>
</gene>
<sequence>MSSSSTEHDNNIEMHDDAPSSPHLLSSPAECDISSDCSSRDDQSPSCNSSVFEASDHSLSYSQAQASPPTSPVRRGKKRPSYYGAYKDDPTQPQIFFMVLQIPRQTLDRWKKKRSGGHSSDSSDGTYPDNIRDDFNSSKENNEDNERECVTNASIACHVSEAAEDTSHQPGSSKDSVDQTCDLSQSSVESSESEDELNLSNSGSYHSNSSDFNSDSSGSDSDFNTYNSGIDSDSSLNDTNDPFEEESLYPGCEKTKDEAIHELINIYLRKKLSKSALTEFLKLYVTSLPPNNAMPLSIHYLFQYVRNLSLPLNEKEHYYCRPSMHPVVSKLVPCDTCESTDIGIFYELPLDNILKFLFEERGLGDLIDSYSETRSQRGDNICDITDGSEYRRVWGGIVSKYKVTLILDTDGVSPHPSSKARFWPLMFTIMEVPPHLRSSFTIVWGIWFDKKLKPNMNLYLKPFVNSLVKIHRGGGVAWKNPSTGKNEISPVRAPVIVADAPARAAVLNMQEHQSKYACSACEQKTSKLARPPTAPGAKKKRRERRFIFKEKAATLRTNHRMLECGKVGTEDAPKRGMKGSTVLSDIPFLDLSTCVLAEYMHCVLSGVVRQICSLWFFEKGPWYIGEHLDEINNFLDKEIHPPDFVSRLPRSFEYFAKMKANEFRSFLLYFSLVVVAPYLKDEYLQHWMLFVQGIFLLITESISENNLLTAEALLRLFVRELGTLYGDSQYVYNVHQLLHLCLYVRRWGGLWSNAAFSFENMNGVLADMIHGSKNEGRELINQLSLAQGNQMLTSRPALPPNQKGGLENKINADAKKKSGLSVLGKPLPRILTELELNHLRKLKANLECLECYGRIQVGRETFSSQEYDKHFRRCDSYVEIKCDGRKIYGRIAIFCKSGEAVFCIVSVYNIDHTKFFFHRATRTRIGHIIPVKDSGDFIVCEAKHIVQKLIQAGDFLCYRPNSIERNL</sequence>
<feature type="region of interest" description="Disordered" evidence="1">
    <location>
        <begin position="109"/>
        <end position="147"/>
    </location>
</feature>
<feature type="region of interest" description="Disordered" evidence="1">
    <location>
        <begin position="1"/>
        <end position="90"/>
    </location>
</feature>
<feature type="compositionally biased region" description="Polar residues" evidence="1">
    <location>
        <begin position="225"/>
        <end position="240"/>
    </location>
</feature>
<feature type="compositionally biased region" description="Polar residues" evidence="1">
    <location>
        <begin position="168"/>
        <end position="182"/>
    </location>
</feature>
<dbReference type="Proteomes" id="UP001219518">
    <property type="component" value="Unassembled WGS sequence"/>
</dbReference>
<organism evidence="2 3">
    <name type="scientific">Frankliniella fusca</name>
    <dbReference type="NCBI Taxonomy" id="407009"/>
    <lineage>
        <taxon>Eukaryota</taxon>
        <taxon>Metazoa</taxon>
        <taxon>Ecdysozoa</taxon>
        <taxon>Arthropoda</taxon>
        <taxon>Hexapoda</taxon>
        <taxon>Insecta</taxon>
        <taxon>Pterygota</taxon>
        <taxon>Neoptera</taxon>
        <taxon>Paraneoptera</taxon>
        <taxon>Thysanoptera</taxon>
        <taxon>Terebrantia</taxon>
        <taxon>Thripoidea</taxon>
        <taxon>Thripidae</taxon>
        <taxon>Frankliniella</taxon>
    </lineage>
</organism>
<protein>
    <submittedName>
        <fullName evidence="2">Halomucin</fullName>
    </submittedName>
</protein>
<proteinExistence type="predicted"/>
<dbReference type="AlphaFoldDB" id="A0AAE1HV69"/>
<feature type="compositionally biased region" description="Basic and acidic residues" evidence="1">
    <location>
        <begin position="1"/>
        <end position="18"/>
    </location>
</feature>
<evidence type="ECO:0000313" key="3">
    <source>
        <dbReference type="Proteomes" id="UP001219518"/>
    </source>
</evidence>
<name>A0AAE1HV69_9NEOP</name>
<dbReference type="Pfam" id="PF02992">
    <property type="entry name" value="Transposase_21"/>
    <property type="match status" value="1"/>
</dbReference>
<feature type="compositionally biased region" description="Polar residues" evidence="1">
    <location>
        <begin position="48"/>
        <end position="68"/>
    </location>
</feature>
<feature type="compositionally biased region" description="Low complexity" evidence="1">
    <location>
        <begin position="198"/>
        <end position="224"/>
    </location>
</feature>
<evidence type="ECO:0000256" key="1">
    <source>
        <dbReference type="SAM" id="MobiDB-lite"/>
    </source>
</evidence>
<dbReference type="PANTHER" id="PTHR46579:SF1">
    <property type="entry name" value="F5_8 TYPE C DOMAIN-CONTAINING PROTEIN"/>
    <property type="match status" value="1"/>
</dbReference>
<reference evidence="2" key="2">
    <citation type="journal article" date="2023" name="BMC Genomics">
        <title>Pest status, molecular evolution, and epigenetic factors derived from the genome assembly of Frankliniella fusca, a thysanopteran phytovirus vector.</title>
        <authorList>
            <person name="Catto M.A."/>
            <person name="Labadie P.E."/>
            <person name="Jacobson A.L."/>
            <person name="Kennedy G.G."/>
            <person name="Srinivasan R."/>
            <person name="Hunt B.G."/>
        </authorList>
    </citation>
    <scope>NUCLEOTIDE SEQUENCE</scope>
    <source>
        <strain evidence="2">PL_HMW_Pooled</strain>
    </source>
</reference>
<feature type="compositionally biased region" description="Basic and acidic residues" evidence="1">
    <location>
        <begin position="130"/>
        <end position="147"/>
    </location>
</feature>
<evidence type="ECO:0000313" key="2">
    <source>
        <dbReference type="EMBL" id="KAK3928037.1"/>
    </source>
</evidence>
<feature type="compositionally biased region" description="Low complexity" evidence="1">
    <location>
        <begin position="19"/>
        <end position="37"/>
    </location>
</feature>
<dbReference type="EMBL" id="JAHWGI010001306">
    <property type="protein sequence ID" value="KAK3928037.1"/>
    <property type="molecule type" value="Genomic_DNA"/>
</dbReference>
<feature type="region of interest" description="Disordered" evidence="1">
    <location>
        <begin position="162"/>
        <end position="250"/>
    </location>
</feature>
<accession>A0AAE1HV69</accession>
<dbReference type="InterPro" id="IPR004242">
    <property type="entry name" value="Transposase_21"/>
</dbReference>
<comment type="caution">
    <text evidence="2">The sequence shown here is derived from an EMBL/GenBank/DDBJ whole genome shotgun (WGS) entry which is preliminary data.</text>
</comment>